<comment type="subcellular location">
    <subcellularLocation>
        <location evidence="1 6">Membrane</location>
        <topology evidence="1 6">Multi-pass membrane protein</topology>
    </subcellularLocation>
</comment>
<keyword evidence="3 6" id="KW-0812">Transmembrane</keyword>
<feature type="transmembrane region" description="Helical" evidence="6">
    <location>
        <begin position="121"/>
        <end position="146"/>
    </location>
</feature>
<protein>
    <recommendedName>
        <fullName evidence="6">Anoctamin</fullName>
    </recommendedName>
</protein>
<name>A0ABD2PTK5_9PLAT</name>
<evidence type="ECO:0000256" key="6">
    <source>
        <dbReference type="RuleBase" id="RU280814"/>
    </source>
</evidence>
<accession>A0ABD2PTK5</accession>
<comment type="caution">
    <text evidence="6">Lacks conserved residue(s) required for the propagation of feature annotation.</text>
</comment>
<evidence type="ECO:0000313" key="8">
    <source>
        <dbReference type="EMBL" id="KAL3310599.1"/>
    </source>
</evidence>
<sequence>MFEIRCDAYKFLHQLRRSPATRCKDIGIWMQILLVLSQIAVRSNAIIIAFTTQFVQRTVYDYVYRPPELVGYEGYMNFTMSLVPCARFLDIGRKTHCDYCHYPDFRNPPGHPHAYEFSKTYWHILAIKFIFVFFFENIVLGLTYILSYVLPDFPRELSELMRREAVQTNELLIQAEMEMHKDDETVIKKDNNNINLITFIGANREKHSEYDYGEDYEELQNQIEIQEEAVSCPFLIHFFSLVRRRSPRKDQAHSSWAKQNQKRDH</sequence>
<evidence type="ECO:0000256" key="5">
    <source>
        <dbReference type="ARBA" id="ARBA00023136"/>
    </source>
</evidence>
<dbReference type="GO" id="GO:0016020">
    <property type="term" value="C:membrane"/>
    <property type="evidence" value="ECO:0007669"/>
    <property type="project" value="UniProtKB-SubCell"/>
</dbReference>
<keyword evidence="4 6" id="KW-1133">Transmembrane helix</keyword>
<evidence type="ECO:0000256" key="2">
    <source>
        <dbReference type="ARBA" id="ARBA00009671"/>
    </source>
</evidence>
<comment type="similarity">
    <text evidence="2 6">Belongs to the anoctamin family.</text>
</comment>
<evidence type="ECO:0000259" key="7">
    <source>
        <dbReference type="Pfam" id="PF04547"/>
    </source>
</evidence>
<evidence type="ECO:0000256" key="4">
    <source>
        <dbReference type="ARBA" id="ARBA00022989"/>
    </source>
</evidence>
<dbReference type="InterPro" id="IPR049452">
    <property type="entry name" value="Anoctamin_TM"/>
</dbReference>
<organism evidence="8 9">
    <name type="scientific">Cichlidogyrus casuarinus</name>
    <dbReference type="NCBI Taxonomy" id="1844966"/>
    <lineage>
        <taxon>Eukaryota</taxon>
        <taxon>Metazoa</taxon>
        <taxon>Spiralia</taxon>
        <taxon>Lophotrochozoa</taxon>
        <taxon>Platyhelminthes</taxon>
        <taxon>Monogenea</taxon>
        <taxon>Monopisthocotylea</taxon>
        <taxon>Dactylogyridea</taxon>
        <taxon>Ancyrocephalidae</taxon>
        <taxon>Cichlidogyrus</taxon>
    </lineage>
</organism>
<reference evidence="8 9" key="1">
    <citation type="submission" date="2024-11" db="EMBL/GenBank/DDBJ databases">
        <title>Adaptive evolution of stress response genes in parasites aligns with host niche diversity.</title>
        <authorList>
            <person name="Hahn C."/>
            <person name="Resl P."/>
        </authorList>
    </citation>
    <scope>NUCLEOTIDE SEQUENCE [LARGE SCALE GENOMIC DNA]</scope>
    <source>
        <strain evidence="8">EGGRZ-B1_66</strain>
        <tissue evidence="8">Body</tissue>
    </source>
</reference>
<keyword evidence="5 6" id="KW-0472">Membrane</keyword>
<gene>
    <name evidence="8" type="primary">ANO3_2</name>
    <name evidence="8" type="ORF">Ciccas_010834</name>
</gene>
<dbReference type="EMBL" id="JBJKFK010002808">
    <property type="protein sequence ID" value="KAL3310599.1"/>
    <property type="molecule type" value="Genomic_DNA"/>
</dbReference>
<comment type="caution">
    <text evidence="8">The sequence shown here is derived from an EMBL/GenBank/DDBJ whole genome shotgun (WGS) entry which is preliminary data.</text>
</comment>
<evidence type="ECO:0000313" key="9">
    <source>
        <dbReference type="Proteomes" id="UP001626550"/>
    </source>
</evidence>
<evidence type="ECO:0000256" key="1">
    <source>
        <dbReference type="ARBA" id="ARBA00004141"/>
    </source>
</evidence>
<feature type="domain" description="Anoctamin transmembrane" evidence="7">
    <location>
        <begin position="2"/>
        <end position="164"/>
    </location>
</feature>
<proteinExistence type="inferred from homology"/>
<dbReference type="AlphaFoldDB" id="A0ABD2PTK5"/>
<dbReference type="Pfam" id="PF04547">
    <property type="entry name" value="Anoctamin"/>
    <property type="match status" value="1"/>
</dbReference>
<dbReference type="InterPro" id="IPR007632">
    <property type="entry name" value="Anoctamin"/>
</dbReference>
<keyword evidence="9" id="KW-1185">Reference proteome</keyword>
<evidence type="ECO:0000256" key="3">
    <source>
        <dbReference type="ARBA" id="ARBA00022692"/>
    </source>
</evidence>
<dbReference type="Proteomes" id="UP001626550">
    <property type="component" value="Unassembled WGS sequence"/>
</dbReference>
<dbReference type="PANTHER" id="PTHR12308:SF84">
    <property type="entry name" value="ANOCTAMIN"/>
    <property type="match status" value="1"/>
</dbReference>
<dbReference type="PANTHER" id="PTHR12308">
    <property type="entry name" value="ANOCTAMIN"/>
    <property type="match status" value="1"/>
</dbReference>